<dbReference type="Proteomes" id="UP001499884">
    <property type="component" value="Unassembled WGS sequence"/>
</dbReference>
<comment type="cofactor">
    <cofactor evidence="1">
        <name>Mg(2+)</name>
        <dbReference type="ChEBI" id="CHEBI:18420"/>
    </cofactor>
</comment>
<dbReference type="SUPFAM" id="SSF55811">
    <property type="entry name" value="Nudix"/>
    <property type="match status" value="3"/>
</dbReference>
<dbReference type="RefSeq" id="WP_345640631.1">
    <property type="nucleotide sequence ID" value="NZ_BAABEP010000002.1"/>
</dbReference>
<evidence type="ECO:0000256" key="3">
    <source>
        <dbReference type="SAM" id="MobiDB-lite"/>
    </source>
</evidence>
<evidence type="ECO:0000313" key="5">
    <source>
        <dbReference type="EMBL" id="GAA3710839.1"/>
    </source>
</evidence>
<keyword evidence="6" id="KW-1185">Reference proteome</keyword>
<evidence type="ECO:0000259" key="4">
    <source>
        <dbReference type="PROSITE" id="PS51462"/>
    </source>
</evidence>
<sequence length="527" mass="57735">MPSVEPGSDKSASSPKAGTADNISAAERELYGGRLRYDQSSSSSTAIRRTVEKYLGRHPGEREALAGLLAALDRPVDATARTTLPGQITCSAVIVDRQGRVLHLRHRVTGEFVLMPGVRIAPEDRTLLAAALRATVEEAGIAPNALCLTRQLLGSPIDIGVHDEAAHPPIGEPAHRHYDIRYVFYLADEELPTIARPDEEGSAAQWLPQAEVASPTLRAKLLAARLDGQPEPVNASVLIYDATGRYLLHLRDHKPGVVWASGEFALLGGGRTHDDQSLEGALMRELSEEVPDLRLEDVTPYAVEAATSIDGLSVPVQVFSGRWRGTDRLRLYEGVLLHWFTLDDLDRLRLDAATRDLIHRHAAENPPGIAPDAAPPVWDGSNKAVLNGIGVHLHLEDPEGRVLLGLRHPDSKYAGDTWHYPAGRCEQEPALACLVREVMEETGLVIDPADVELAHVAHVVDAAGVLPLMQLVFKARRWEGVPKVLEPDKCLTWKWWPQHALPERIVPYTRTAIAAISEGRHYSQLGW</sequence>
<name>A0ABP7DXZ3_9ACTN</name>
<comment type="caution">
    <text evidence="5">The sequence shown here is derived from an EMBL/GenBank/DDBJ whole genome shotgun (WGS) entry which is preliminary data.</text>
</comment>
<evidence type="ECO:0000313" key="6">
    <source>
        <dbReference type="Proteomes" id="UP001499884"/>
    </source>
</evidence>
<dbReference type="PANTHER" id="PTHR43046">
    <property type="entry name" value="GDP-MANNOSE MANNOSYL HYDROLASE"/>
    <property type="match status" value="1"/>
</dbReference>
<keyword evidence="2" id="KW-0378">Hydrolase</keyword>
<dbReference type="EMBL" id="BAABEP010000002">
    <property type="protein sequence ID" value="GAA3710839.1"/>
    <property type="molecule type" value="Genomic_DNA"/>
</dbReference>
<dbReference type="InterPro" id="IPR015797">
    <property type="entry name" value="NUDIX_hydrolase-like_dom_sf"/>
</dbReference>
<feature type="region of interest" description="Disordered" evidence="3">
    <location>
        <begin position="1"/>
        <end position="23"/>
    </location>
</feature>
<dbReference type="PANTHER" id="PTHR43046:SF14">
    <property type="entry name" value="MUTT_NUDIX FAMILY PROTEIN"/>
    <property type="match status" value="1"/>
</dbReference>
<organism evidence="5 6">
    <name type="scientific">Streptomyces tremellae</name>
    <dbReference type="NCBI Taxonomy" id="1124239"/>
    <lineage>
        <taxon>Bacteria</taxon>
        <taxon>Bacillati</taxon>
        <taxon>Actinomycetota</taxon>
        <taxon>Actinomycetes</taxon>
        <taxon>Kitasatosporales</taxon>
        <taxon>Streptomycetaceae</taxon>
        <taxon>Streptomyces</taxon>
    </lineage>
</organism>
<protein>
    <recommendedName>
        <fullName evidence="4">Nudix hydrolase domain-containing protein</fullName>
    </recommendedName>
</protein>
<dbReference type="InterPro" id="IPR000086">
    <property type="entry name" value="NUDIX_hydrolase_dom"/>
</dbReference>
<dbReference type="Gene3D" id="3.90.79.10">
    <property type="entry name" value="Nucleoside Triphosphate Pyrophosphohydrolase"/>
    <property type="match status" value="3"/>
</dbReference>
<gene>
    <name evidence="5" type="ORF">GCM10023082_05890</name>
</gene>
<dbReference type="PROSITE" id="PS51462">
    <property type="entry name" value="NUDIX"/>
    <property type="match status" value="2"/>
</dbReference>
<feature type="domain" description="Nudix hydrolase" evidence="4">
    <location>
        <begin position="386"/>
        <end position="518"/>
    </location>
</feature>
<dbReference type="Pfam" id="PF00293">
    <property type="entry name" value="NUDIX"/>
    <property type="match status" value="3"/>
</dbReference>
<reference evidence="6" key="1">
    <citation type="journal article" date="2019" name="Int. J. Syst. Evol. Microbiol.">
        <title>The Global Catalogue of Microorganisms (GCM) 10K type strain sequencing project: providing services to taxonomists for standard genome sequencing and annotation.</title>
        <authorList>
            <consortium name="The Broad Institute Genomics Platform"/>
            <consortium name="The Broad Institute Genome Sequencing Center for Infectious Disease"/>
            <person name="Wu L."/>
            <person name="Ma J."/>
        </authorList>
    </citation>
    <scope>NUCLEOTIDE SEQUENCE [LARGE SCALE GENOMIC DNA]</scope>
    <source>
        <strain evidence="6">JCM 30846</strain>
    </source>
</reference>
<feature type="domain" description="Nudix hydrolase" evidence="4">
    <location>
        <begin position="85"/>
        <end position="229"/>
    </location>
</feature>
<evidence type="ECO:0000256" key="1">
    <source>
        <dbReference type="ARBA" id="ARBA00001946"/>
    </source>
</evidence>
<accession>A0ABP7DXZ3</accession>
<proteinExistence type="predicted"/>
<evidence type="ECO:0000256" key="2">
    <source>
        <dbReference type="ARBA" id="ARBA00022801"/>
    </source>
</evidence>